<dbReference type="OrthoDB" id="28112at2157"/>
<dbReference type="InterPro" id="IPR056739">
    <property type="entry name" value="NfeD_membrane"/>
</dbReference>
<dbReference type="SUPFAM" id="SSF141322">
    <property type="entry name" value="NfeD domain-like"/>
    <property type="match status" value="1"/>
</dbReference>
<dbReference type="Pfam" id="PF24961">
    <property type="entry name" value="NfeD_membrane"/>
    <property type="match status" value="1"/>
</dbReference>
<evidence type="ECO:0000256" key="2">
    <source>
        <dbReference type="ARBA" id="ARBA00022692"/>
    </source>
</evidence>
<feature type="transmembrane region" description="Helical" evidence="5">
    <location>
        <begin position="28"/>
        <end position="46"/>
    </location>
</feature>
<evidence type="ECO:0000313" key="10">
    <source>
        <dbReference type="Proteomes" id="UP000005877"/>
    </source>
</evidence>
<evidence type="ECO:0000256" key="1">
    <source>
        <dbReference type="ARBA" id="ARBA00004141"/>
    </source>
</evidence>
<evidence type="ECO:0000259" key="7">
    <source>
        <dbReference type="Pfam" id="PF24961"/>
    </source>
</evidence>
<dbReference type="EMBL" id="CP003117">
    <property type="protein sequence ID" value="AET65273.1"/>
    <property type="molecule type" value="Genomic_DNA"/>
</dbReference>
<keyword evidence="10" id="KW-1185">Reference proteome</keyword>
<proteinExistence type="predicted"/>
<feature type="domain" description="NfeD integral membrane" evidence="7">
    <location>
        <begin position="263"/>
        <end position="385"/>
    </location>
</feature>
<sequence>MNASPSKGRKVGRPSSWRPEPAAHFGPLPFHLALLALLSIGLLALAGSAAGQGCVMVVALDGAITPASDDIVREAIAEAEGRGCEALVITLDTPGGGLTETKEITGLIERTSLPVIGYVYPSGATAWSAGTIILLSSDIAAMVPGTIIGSAQPVQIGPTGMEAVNDTKVINAVVALVEEKARNNNRNTTAAREFVLSNLNLNAEDALRYGVIEHVSPSLGALLEEVDGTEAKNRTLATRGAEVVRFEPSLRLRVLAVLSDPLLAGLLLIVGLYALIFGLSNPGVGAELVGVIVLALGLIGLGFSVNLGALFLIALGIVLLLVELNSPGFGLLGAAGLACMVIGSVLLVPIGSPEWYTPASYKRDAFVALVAPTIVIGAFFVFALYKVAEARRRPTYSEMMEAEVAEALDRIDPRGHVMYNGEYWVAEAEEPIEAGEMVEVVGKERMVLKVRRKG</sequence>
<dbReference type="GeneID" id="12511090"/>
<evidence type="ECO:0000256" key="5">
    <source>
        <dbReference type="SAM" id="Phobius"/>
    </source>
</evidence>
<feature type="transmembrane region" description="Helical" evidence="5">
    <location>
        <begin position="254"/>
        <end position="277"/>
    </location>
</feature>
<dbReference type="CDD" id="cd07020">
    <property type="entry name" value="Clp_protease_NfeD_1"/>
    <property type="match status" value="1"/>
</dbReference>
<dbReference type="InterPro" id="IPR012340">
    <property type="entry name" value="NA-bd_OB-fold"/>
</dbReference>
<dbReference type="PANTHER" id="PTHR33507:SF4">
    <property type="entry name" value="NODULATION COMPETITIVENESS PROTEIN NFED"/>
    <property type="match status" value="1"/>
</dbReference>
<gene>
    <name evidence="9" type="ordered locus">Mhar_1917</name>
</gene>
<feature type="transmembrane region" description="Helical" evidence="5">
    <location>
        <begin position="289"/>
        <end position="322"/>
    </location>
</feature>
<dbReference type="Gene3D" id="2.40.50.140">
    <property type="entry name" value="Nucleic acid-binding proteins"/>
    <property type="match status" value="1"/>
</dbReference>
<protein>
    <submittedName>
        <fullName evidence="9">Nodulation efficiency protein NfeD</fullName>
    </submittedName>
</protein>
<name>G7WQ81_METH6</name>
<dbReference type="PANTHER" id="PTHR33507">
    <property type="entry name" value="INNER MEMBRANE PROTEIN YBBJ"/>
    <property type="match status" value="1"/>
</dbReference>
<dbReference type="AlphaFoldDB" id="G7WQ81"/>
<evidence type="ECO:0000259" key="8">
    <source>
        <dbReference type="Pfam" id="PF25145"/>
    </source>
</evidence>
<dbReference type="InterPro" id="IPR056738">
    <property type="entry name" value="NfeD1b_N"/>
</dbReference>
<dbReference type="RefSeq" id="WP_014587451.1">
    <property type="nucleotide sequence ID" value="NC_017527.1"/>
</dbReference>
<organism evidence="9 10">
    <name type="scientific">Methanothrix harundinacea (strain 6Ac)</name>
    <name type="common">Methanosaeta harundinacea</name>
    <dbReference type="NCBI Taxonomy" id="1110509"/>
    <lineage>
        <taxon>Archaea</taxon>
        <taxon>Methanobacteriati</taxon>
        <taxon>Methanobacteriota</taxon>
        <taxon>Stenosarchaea group</taxon>
        <taxon>Methanomicrobia</taxon>
        <taxon>Methanotrichales</taxon>
        <taxon>Methanotrichaceae</taxon>
        <taxon>Methanothrix</taxon>
    </lineage>
</organism>
<dbReference type="MEROPS" id="S49.005"/>
<keyword evidence="3 5" id="KW-1133">Transmembrane helix</keyword>
<evidence type="ECO:0000313" key="9">
    <source>
        <dbReference type="EMBL" id="AET65273.1"/>
    </source>
</evidence>
<feature type="domain" description="NfeD1b N-terminal" evidence="8">
    <location>
        <begin position="55"/>
        <end position="202"/>
    </location>
</feature>
<dbReference type="InterPro" id="IPR052165">
    <property type="entry name" value="Membrane_assoc_protease"/>
</dbReference>
<dbReference type="InterPro" id="IPR029045">
    <property type="entry name" value="ClpP/crotonase-like_dom_sf"/>
</dbReference>
<evidence type="ECO:0000259" key="6">
    <source>
        <dbReference type="Pfam" id="PF01957"/>
    </source>
</evidence>
<keyword evidence="4 5" id="KW-0472">Membrane</keyword>
<dbReference type="PATRIC" id="fig|1110509.7.peg.2124"/>
<dbReference type="Proteomes" id="UP000005877">
    <property type="component" value="Chromosome"/>
</dbReference>
<dbReference type="Pfam" id="PF25145">
    <property type="entry name" value="NfeD1b_N"/>
    <property type="match status" value="1"/>
</dbReference>
<reference evidence="9 10" key="1">
    <citation type="journal article" date="2012" name="PLoS ONE">
        <title>The genome characteristics and predicted function of methyl-group oxidation pathway in the obligate aceticlastic methanogens, Methanosaeta spp.</title>
        <authorList>
            <person name="Zhu J."/>
            <person name="Zheng H."/>
            <person name="Ai G."/>
            <person name="Zhang G."/>
            <person name="Liu D."/>
            <person name="Liu X."/>
            <person name="Dong X."/>
        </authorList>
    </citation>
    <scope>NUCLEOTIDE SEQUENCE [LARGE SCALE GENOMIC DNA]</scope>
    <source>
        <strain evidence="9 10">6Ac</strain>
    </source>
</reference>
<dbReference type="STRING" id="1110509.Mhar_1917"/>
<dbReference type="Pfam" id="PF01957">
    <property type="entry name" value="NfeD"/>
    <property type="match status" value="1"/>
</dbReference>
<dbReference type="SUPFAM" id="SSF52096">
    <property type="entry name" value="ClpP/crotonase"/>
    <property type="match status" value="1"/>
</dbReference>
<accession>G7WQ81</accession>
<dbReference type="HOGENOM" id="CLU_024619_1_1_2"/>
<keyword evidence="2 5" id="KW-0812">Transmembrane</keyword>
<evidence type="ECO:0000256" key="3">
    <source>
        <dbReference type="ARBA" id="ARBA00022989"/>
    </source>
</evidence>
<feature type="domain" description="NfeD-like C-terminal" evidence="6">
    <location>
        <begin position="400"/>
        <end position="452"/>
    </location>
</feature>
<comment type="subcellular location">
    <subcellularLocation>
        <location evidence="1">Membrane</location>
        <topology evidence="1">Multi-pass membrane protein</topology>
    </subcellularLocation>
</comment>
<dbReference type="Gene3D" id="3.90.226.10">
    <property type="entry name" value="2-enoyl-CoA Hydratase, Chain A, domain 1"/>
    <property type="match status" value="1"/>
</dbReference>
<feature type="transmembrane region" description="Helical" evidence="5">
    <location>
        <begin position="329"/>
        <end position="350"/>
    </location>
</feature>
<dbReference type="InterPro" id="IPR002810">
    <property type="entry name" value="NfeD-like_C"/>
</dbReference>
<feature type="transmembrane region" description="Helical" evidence="5">
    <location>
        <begin position="365"/>
        <end position="385"/>
    </location>
</feature>
<dbReference type="KEGG" id="mhi:Mhar_1917"/>
<dbReference type="GO" id="GO:0016020">
    <property type="term" value="C:membrane"/>
    <property type="evidence" value="ECO:0007669"/>
    <property type="project" value="UniProtKB-SubCell"/>
</dbReference>
<evidence type="ECO:0000256" key="4">
    <source>
        <dbReference type="ARBA" id="ARBA00023136"/>
    </source>
</evidence>